<evidence type="ECO:0000313" key="3">
    <source>
        <dbReference type="Proteomes" id="UP000757540"/>
    </source>
</evidence>
<protein>
    <submittedName>
        <fullName evidence="2">Catechol 2,3-dioxygenase-like lactoylglutathione lyase family enzyme</fullName>
    </submittedName>
</protein>
<accession>A0ABX2A529</accession>
<dbReference type="Gene3D" id="3.10.180.10">
    <property type="entry name" value="2,3-Dihydroxybiphenyl 1,2-Dioxygenase, domain 1"/>
    <property type="match status" value="1"/>
</dbReference>
<dbReference type="Proteomes" id="UP000757540">
    <property type="component" value="Unassembled WGS sequence"/>
</dbReference>
<dbReference type="EMBL" id="JABEZU010000003">
    <property type="protein sequence ID" value="NOV97962.1"/>
    <property type="molecule type" value="Genomic_DNA"/>
</dbReference>
<keyword evidence="3" id="KW-1185">Reference proteome</keyword>
<comment type="caution">
    <text evidence="2">The sequence shown here is derived from an EMBL/GenBank/DDBJ whole genome shotgun (WGS) entry which is preliminary data.</text>
</comment>
<reference evidence="2 3" key="1">
    <citation type="submission" date="2020-05" db="EMBL/GenBank/DDBJ databases">
        <title>Genomic Encyclopedia of Type Strains, Phase III (KMG-III): the genomes of soil and plant-associated and newly described type strains.</title>
        <authorList>
            <person name="Whitman W."/>
        </authorList>
    </citation>
    <scope>NUCLEOTIDE SEQUENCE [LARGE SCALE GENOMIC DNA]</scope>
    <source>
        <strain evidence="2 3">KCTC 19046</strain>
    </source>
</reference>
<dbReference type="SUPFAM" id="SSF54593">
    <property type="entry name" value="Glyoxalase/Bleomycin resistance protein/Dihydroxybiphenyl dioxygenase"/>
    <property type="match status" value="1"/>
</dbReference>
<dbReference type="InterPro" id="IPR029068">
    <property type="entry name" value="Glyas_Bleomycin-R_OHBP_Dase"/>
</dbReference>
<dbReference type="InterPro" id="IPR037523">
    <property type="entry name" value="VOC_core"/>
</dbReference>
<organism evidence="2 3">
    <name type="scientific">Isoptericola halotolerans</name>
    <dbReference type="NCBI Taxonomy" id="300560"/>
    <lineage>
        <taxon>Bacteria</taxon>
        <taxon>Bacillati</taxon>
        <taxon>Actinomycetota</taxon>
        <taxon>Actinomycetes</taxon>
        <taxon>Micrococcales</taxon>
        <taxon>Promicromonosporaceae</taxon>
        <taxon>Isoptericola</taxon>
    </lineage>
</organism>
<dbReference type="Pfam" id="PF00903">
    <property type="entry name" value="Glyoxalase"/>
    <property type="match status" value="1"/>
</dbReference>
<dbReference type="InterPro" id="IPR004360">
    <property type="entry name" value="Glyas_Fos-R_dOase_dom"/>
</dbReference>
<evidence type="ECO:0000313" key="2">
    <source>
        <dbReference type="EMBL" id="NOV97962.1"/>
    </source>
</evidence>
<sequence>MLTVHRAFSGFSVDDLDAAENFYRDVLGLTVRRNPMGLELDVTGGSAVFVYPKGDAHEPASFTVLNLEVPDVAAAAADLAERGAELLRYPGFPHDDDGIVRSTDPAEGPTIAWFADPAGNVLSLLEA</sequence>
<feature type="domain" description="VOC" evidence="1">
    <location>
        <begin position="5"/>
        <end position="127"/>
    </location>
</feature>
<dbReference type="PROSITE" id="PS51819">
    <property type="entry name" value="VOC"/>
    <property type="match status" value="1"/>
</dbReference>
<dbReference type="RefSeq" id="WP_171784198.1">
    <property type="nucleotide sequence ID" value="NZ_BAAAML010000005.1"/>
</dbReference>
<evidence type="ECO:0000259" key="1">
    <source>
        <dbReference type="PROSITE" id="PS51819"/>
    </source>
</evidence>
<name>A0ABX2A529_9MICO</name>
<proteinExistence type="predicted"/>
<gene>
    <name evidence="2" type="ORF">HDG69_002547</name>
</gene>